<dbReference type="AlphaFoldDB" id="A0A0F9G4M1"/>
<gene>
    <name evidence="2" type="ORF">LCGC14_1872010</name>
</gene>
<feature type="non-terminal residue" evidence="2">
    <location>
        <position position="1"/>
    </location>
</feature>
<reference evidence="2" key="1">
    <citation type="journal article" date="2015" name="Nature">
        <title>Complex archaea that bridge the gap between prokaryotes and eukaryotes.</title>
        <authorList>
            <person name="Spang A."/>
            <person name="Saw J.H."/>
            <person name="Jorgensen S.L."/>
            <person name="Zaremba-Niedzwiedzka K."/>
            <person name="Martijn J."/>
            <person name="Lind A.E."/>
            <person name="van Eijk R."/>
            <person name="Schleper C."/>
            <person name="Guy L."/>
            <person name="Ettema T.J."/>
        </authorList>
    </citation>
    <scope>NUCLEOTIDE SEQUENCE</scope>
</reference>
<proteinExistence type="predicted"/>
<dbReference type="EMBL" id="LAZR01019116">
    <property type="protein sequence ID" value="KKL93704.1"/>
    <property type="molecule type" value="Genomic_DNA"/>
</dbReference>
<evidence type="ECO:0000256" key="1">
    <source>
        <dbReference type="SAM" id="MobiDB-lite"/>
    </source>
</evidence>
<organism evidence="2">
    <name type="scientific">marine sediment metagenome</name>
    <dbReference type="NCBI Taxonomy" id="412755"/>
    <lineage>
        <taxon>unclassified sequences</taxon>
        <taxon>metagenomes</taxon>
        <taxon>ecological metagenomes</taxon>
    </lineage>
</organism>
<name>A0A0F9G4M1_9ZZZZ</name>
<protein>
    <submittedName>
        <fullName evidence="2">Uncharacterized protein</fullName>
    </submittedName>
</protein>
<accession>A0A0F9G4M1</accession>
<feature type="region of interest" description="Disordered" evidence="1">
    <location>
        <begin position="1"/>
        <end position="20"/>
    </location>
</feature>
<evidence type="ECO:0000313" key="2">
    <source>
        <dbReference type="EMBL" id="KKL93704.1"/>
    </source>
</evidence>
<comment type="caution">
    <text evidence="2">The sequence shown here is derived from an EMBL/GenBank/DDBJ whole genome shotgun (WGS) entry which is preliminary data.</text>
</comment>
<sequence>PESELSKIEPESVSPGVVPKRPGGKKPKCFFALLKSSLGAALMGFAPEPENVYLLLHSNPSFVRVCGFAPKNEKDEYCFKHVPSLRKLEQFDQIMTEWGIWQSIKLQEVRGNIESGRIKKENELVADTTHYYAYSGFETVKYIDDKGKEQRKSQSKLTKNCRCKNRDTCEHPWVLADDGAGTIVKSNNKMYWAHKASIIGFPRQGVPLDAVPISDASTFDGETLYPHVKRLFDDLPEIKSSIKRILYDSACDNKELKDKVLNDFGIEIKASLKPRRKKEVTENLPCGIEKITPYGVPVCMAGHAMDYKGMRYENEKFIYQAPKDSEGFPVCLTCQYKENCCPDSSITGRTINISFDLLPHIDTDDPPMAKRFKAIMSRRPSVERMIKRLKCDLSDDRLTKRGNDSFQAYLDKTLIAYHILVNRQV</sequence>
<feature type="compositionally biased region" description="Basic and acidic residues" evidence="1">
    <location>
        <begin position="1"/>
        <end position="10"/>
    </location>
</feature>